<dbReference type="SMART" id="SM00829">
    <property type="entry name" value="PKS_ER"/>
    <property type="match status" value="1"/>
</dbReference>
<dbReference type="InterPro" id="IPR013149">
    <property type="entry name" value="ADH-like_C"/>
</dbReference>
<dbReference type="InterPro" id="IPR020843">
    <property type="entry name" value="ER"/>
</dbReference>
<dbReference type="Pfam" id="PF08240">
    <property type="entry name" value="ADH_N"/>
    <property type="match status" value="1"/>
</dbReference>
<dbReference type="GO" id="GO:0008270">
    <property type="term" value="F:zinc ion binding"/>
    <property type="evidence" value="ECO:0007669"/>
    <property type="project" value="InterPro"/>
</dbReference>
<dbReference type="Proteomes" id="UP000198582">
    <property type="component" value="Unassembled WGS sequence"/>
</dbReference>
<feature type="domain" description="Enoyl reductase (ER)" evidence="1">
    <location>
        <begin position="10"/>
        <end position="320"/>
    </location>
</feature>
<dbReference type="OrthoDB" id="4190732at2"/>
<organism evidence="2 3">
    <name type="scientific">Amycolatopsis saalfeldensis</name>
    <dbReference type="NCBI Taxonomy" id="394193"/>
    <lineage>
        <taxon>Bacteria</taxon>
        <taxon>Bacillati</taxon>
        <taxon>Actinomycetota</taxon>
        <taxon>Actinomycetes</taxon>
        <taxon>Pseudonocardiales</taxon>
        <taxon>Pseudonocardiaceae</taxon>
        <taxon>Amycolatopsis</taxon>
    </lineage>
</organism>
<dbReference type="STRING" id="394193.SAMN04489732_10747"/>
<dbReference type="PANTHER" id="PTHR43677:SF4">
    <property type="entry name" value="QUINONE OXIDOREDUCTASE-LIKE PROTEIN 2"/>
    <property type="match status" value="1"/>
</dbReference>
<dbReference type="GO" id="GO:0016491">
    <property type="term" value="F:oxidoreductase activity"/>
    <property type="evidence" value="ECO:0007669"/>
    <property type="project" value="InterPro"/>
</dbReference>
<keyword evidence="3" id="KW-1185">Reference proteome</keyword>
<dbReference type="Gene3D" id="3.90.180.10">
    <property type="entry name" value="Medium-chain alcohol dehydrogenases, catalytic domain"/>
    <property type="match status" value="1"/>
</dbReference>
<dbReference type="SUPFAM" id="SSF50129">
    <property type="entry name" value="GroES-like"/>
    <property type="match status" value="1"/>
</dbReference>
<proteinExistence type="predicted"/>
<dbReference type="CDD" id="cd08241">
    <property type="entry name" value="QOR1"/>
    <property type="match status" value="1"/>
</dbReference>
<protein>
    <submittedName>
        <fullName evidence="2">NADPH2:quinone reductase</fullName>
    </submittedName>
</protein>
<accession>A0A1H8XCX3</accession>
<dbReference type="PROSITE" id="PS01162">
    <property type="entry name" value="QOR_ZETA_CRYSTAL"/>
    <property type="match status" value="1"/>
</dbReference>
<dbReference type="InterPro" id="IPR011032">
    <property type="entry name" value="GroES-like_sf"/>
</dbReference>
<dbReference type="EMBL" id="FOEF01000007">
    <property type="protein sequence ID" value="SEP37683.1"/>
    <property type="molecule type" value="Genomic_DNA"/>
</dbReference>
<gene>
    <name evidence="2" type="ORF">SAMN04489732_10747</name>
</gene>
<dbReference type="SUPFAM" id="SSF51735">
    <property type="entry name" value="NAD(P)-binding Rossmann-fold domains"/>
    <property type="match status" value="1"/>
</dbReference>
<dbReference type="InterPro" id="IPR051397">
    <property type="entry name" value="Zn-ADH-like_protein"/>
</dbReference>
<dbReference type="InterPro" id="IPR013154">
    <property type="entry name" value="ADH-like_N"/>
</dbReference>
<evidence type="ECO:0000313" key="2">
    <source>
        <dbReference type="EMBL" id="SEP37683.1"/>
    </source>
</evidence>
<dbReference type="Gene3D" id="3.40.50.720">
    <property type="entry name" value="NAD(P)-binding Rossmann-like Domain"/>
    <property type="match status" value="1"/>
</dbReference>
<dbReference type="AlphaFoldDB" id="A0A1H8XCX3"/>
<dbReference type="PANTHER" id="PTHR43677">
    <property type="entry name" value="SHORT-CHAIN DEHYDROGENASE/REDUCTASE"/>
    <property type="match status" value="1"/>
</dbReference>
<reference evidence="2 3" key="1">
    <citation type="submission" date="2016-10" db="EMBL/GenBank/DDBJ databases">
        <authorList>
            <person name="de Groot N.N."/>
        </authorList>
    </citation>
    <scope>NUCLEOTIDE SEQUENCE [LARGE SCALE GENOMIC DNA]</scope>
    <source>
        <strain evidence="2 3">DSM 44993</strain>
    </source>
</reference>
<evidence type="ECO:0000313" key="3">
    <source>
        <dbReference type="Proteomes" id="UP000198582"/>
    </source>
</evidence>
<dbReference type="RefSeq" id="WP_091617979.1">
    <property type="nucleotide sequence ID" value="NZ_FOEF01000007.1"/>
</dbReference>
<name>A0A1H8XCX3_9PSEU</name>
<dbReference type="InterPro" id="IPR036291">
    <property type="entry name" value="NAD(P)-bd_dom_sf"/>
</dbReference>
<dbReference type="Pfam" id="PF00107">
    <property type="entry name" value="ADH_zinc_N"/>
    <property type="match status" value="1"/>
</dbReference>
<dbReference type="InterPro" id="IPR002364">
    <property type="entry name" value="Quin_OxRdtase/zeta-crystal_CS"/>
</dbReference>
<sequence length="324" mass="33272">MKAVHIKDFGGPSSVALVDVEPPAREAGEVLIDVHAAGVAFPEVLQTRGKYQVRPELPFVPGAEVAGVVAEAPAGSAVRAGDRVAALPFLGGFAEQAVCPLDATFPIPDSVTFEQAAAIPFNYLTAHFALCRRGRLAAGETVLVHGAAGGVGTAVIQVAKAFGAGTVLGVVSTPAKGEIAVAAGADAYVLADGFKESVREATAGRGVDLVADVVGGDRFTDSLRSLAADGRLLVIGFTAGAIPEVKVNRLLLNNLDVIGVGWGAYANARPGYLRAQWAELLPKLETGALRPHLGGTYTLGDVQTALAAIDNRSAVGKLVLRLRD</sequence>
<evidence type="ECO:0000259" key="1">
    <source>
        <dbReference type="SMART" id="SM00829"/>
    </source>
</evidence>